<dbReference type="GO" id="GO:0016787">
    <property type="term" value="F:hydrolase activity"/>
    <property type="evidence" value="ECO:0007669"/>
    <property type="project" value="UniProtKB-KW"/>
</dbReference>
<gene>
    <name evidence="4" type="primary">PCMP-H71</name>
    <name evidence="4" type="ORF">AXF42_Ash011035</name>
</gene>
<dbReference type="GO" id="GO:0008270">
    <property type="term" value="F:zinc ion binding"/>
    <property type="evidence" value="ECO:0007669"/>
    <property type="project" value="InterPro"/>
</dbReference>
<sequence>MSSSHHLQCVSLLKRCKYLVHLKQVHALAAKIGTDADSLFAGKVILLASVTVVDAIEYACRLLATFPSPDAFMFNTIIRGLAESDQPNRSLLTYAQMKGRSLSPDSFSFAFLLKAAANFKSLSAGIQLHSHAIHHGLDAHLFVGTTMVSMYAECGCIASAEKAFDQLPQPNVVAWNAMVTAYFCCGEAPNARKVFAQMPLRNLTSWNLMLAGYTKMGELGEARMLFSEMELKDQVSWSTMIAGFASHGHFEEALGFFRKLIMTQGILWWSNEVSLTAVLSACAQRGAFESGKILHGLIQKTGLNSIVAVGNALLDMYARCGHIAMAQRVFSREMCNKNIVSWTSMIAALAMQGRGEESLVFFNEMVESGIRPDWISLVAVLYACSHSGLVQQGCELFQRMENDYGVQPSVEHYGCVVDLYGRAGLLEKAYDFVTQMPMKPNAIIWRTLLGACSIHGNVELAEGVRMKLAELEPNDSSDCVLLSNVYAMARKWSNVAEVRNSMNEKSMRKDPGWSSVEVNKVVYSFVASDKLSSVREEAIEKLEEIMLKLRMEGYKPQVSNVLHDIEEEEKEDAIVRHSEKLAVAFSIGRMRVEDQVITIVKNLRVCRDCHEVMKLISKAYNRIILLRDRSRFHNFKEGSCSCRDYW</sequence>
<dbReference type="Gene3D" id="1.25.40.10">
    <property type="entry name" value="Tetratricopeptide repeat domain"/>
    <property type="match status" value="4"/>
</dbReference>
<name>A0A2H9ZQW9_9ASPA</name>
<dbReference type="NCBIfam" id="TIGR00756">
    <property type="entry name" value="PPR"/>
    <property type="match status" value="4"/>
</dbReference>
<dbReference type="OrthoDB" id="2122657at2759"/>
<dbReference type="InterPro" id="IPR011990">
    <property type="entry name" value="TPR-like_helical_dom_sf"/>
</dbReference>
<accession>A0A2H9ZQW9</accession>
<dbReference type="FunFam" id="1.25.40.10:FF:000934">
    <property type="entry name" value="Pentatricopeptide repeat-containing protein"/>
    <property type="match status" value="1"/>
</dbReference>
<dbReference type="EMBL" id="KZ454830">
    <property type="protein sequence ID" value="PKA45694.1"/>
    <property type="molecule type" value="Genomic_DNA"/>
</dbReference>
<reference evidence="4 5" key="1">
    <citation type="journal article" date="2017" name="Nature">
        <title>The Apostasia genome and the evolution of orchids.</title>
        <authorList>
            <person name="Zhang G.Q."/>
            <person name="Liu K.W."/>
            <person name="Li Z."/>
            <person name="Lohaus R."/>
            <person name="Hsiao Y.Y."/>
            <person name="Niu S.C."/>
            <person name="Wang J.Y."/>
            <person name="Lin Y.C."/>
            <person name="Xu Q."/>
            <person name="Chen L.J."/>
            <person name="Yoshida K."/>
            <person name="Fujiwara S."/>
            <person name="Wang Z.W."/>
            <person name="Zhang Y.Q."/>
            <person name="Mitsuda N."/>
            <person name="Wang M."/>
            <person name="Liu G.H."/>
            <person name="Pecoraro L."/>
            <person name="Huang H.X."/>
            <person name="Xiao X.J."/>
            <person name="Lin M."/>
            <person name="Wu X.Y."/>
            <person name="Wu W.L."/>
            <person name="Chen Y.Y."/>
            <person name="Chang S.B."/>
            <person name="Sakamoto S."/>
            <person name="Ohme-Takagi M."/>
            <person name="Yagi M."/>
            <person name="Zeng S.J."/>
            <person name="Shen C.Y."/>
            <person name="Yeh C.M."/>
            <person name="Luo Y.B."/>
            <person name="Tsai W.C."/>
            <person name="Van de Peer Y."/>
            <person name="Liu Z.J."/>
        </authorList>
    </citation>
    <scope>NUCLEOTIDE SEQUENCE [LARGE SCALE GENOMIC DNA]</scope>
    <source>
        <strain evidence="5">cv. Shenzhen</strain>
        <tissue evidence="4">Stem</tissue>
    </source>
</reference>
<dbReference type="Pfam" id="PF01535">
    <property type="entry name" value="PPR"/>
    <property type="match status" value="4"/>
</dbReference>
<dbReference type="AlphaFoldDB" id="A0A2H9ZQW9"/>
<feature type="repeat" description="PPR" evidence="2">
    <location>
        <begin position="338"/>
        <end position="372"/>
    </location>
</feature>
<dbReference type="GO" id="GO:0003723">
    <property type="term" value="F:RNA binding"/>
    <property type="evidence" value="ECO:0007669"/>
    <property type="project" value="InterPro"/>
</dbReference>
<dbReference type="InterPro" id="IPR032867">
    <property type="entry name" value="DYW_dom"/>
</dbReference>
<dbReference type="Pfam" id="PF14432">
    <property type="entry name" value="DYW_deaminase"/>
    <property type="match status" value="1"/>
</dbReference>
<dbReference type="GO" id="GO:0009451">
    <property type="term" value="P:RNA modification"/>
    <property type="evidence" value="ECO:0007669"/>
    <property type="project" value="InterPro"/>
</dbReference>
<dbReference type="PROSITE" id="PS51375">
    <property type="entry name" value="PPR"/>
    <property type="match status" value="3"/>
</dbReference>
<dbReference type="Pfam" id="PF13041">
    <property type="entry name" value="PPR_2"/>
    <property type="match status" value="1"/>
</dbReference>
<feature type="domain" description="DYW" evidence="3">
    <location>
        <begin position="553"/>
        <end position="646"/>
    </location>
</feature>
<keyword evidence="1" id="KW-0677">Repeat</keyword>
<dbReference type="InterPro" id="IPR046960">
    <property type="entry name" value="PPR_At4g14850-like_plant"/>
</dbReference>
<keyword evidence="5" id="KW-1185">Reference proteome</keyword>
<dbReference type="Proteomes" id="UP000236161">
    <property type="component" value="Unassembled WGS sequence"/>
</dbReference>
<organism evidence="4 5">
    <name type="scientific">Apostasia shenzhenica</name>
    <dbReference type="NCBI Taxonomy" id="1088818"/>
    <lineage>
        <taxon>Eukaryota</taxon>
        <taxon>Viridiplantae</taxon>
        <taxon>Streptophyta</taxon>
        <taxon>Embryophyta</taxon>
        <taxon>Tracheophyta</taxon>
        <taxon>Spermatophyta</taxon>
        <taxon>Magnoliopsida</taxon>
        <taxon>Liliopsida</taxon>
        <taxon>Asparagales</taxon>
        <taxon>Orchidaceae</taxon>
        <taxon>Apostasioideae</taxon>
        <taxon>Apostasia</taxon>
    </lineage>
</organism>
<evidence type="ECO:0000256" key="2">
    <source>
        <dbReference type="PROSITE-ProRule" id="PRU00708"/>
    </source>
</evidence>
<evidence type="ECO:0000256" key="1">
    <source>
        <dbReference type="ARBA" id="ARBA00022737"/>
    </source>
</evidence>
<dbReference type="FunFam" id="1.25.40.10:FF:001093">
    <property type="entry name" value="Pentatricopeptide repeat-containing protein At2g34400"/>
    <property type="match status" value="1"/>
</dbReference>
<dbReference type="Pfam" id="PF20431">
    <property type="entry name" value="E_motif"/>
    <property type="match status" value="1"/>
</dbReference>
<proteinExistence type="predicted"/>
<dbReference type="EC" id="3.6.1.-" evidence="4"/>
<evidence type="ECO:0000313" key="5">
    <source>
        <dbReference type="Proteomes" id="UP000236161"/>
    </source>
</evidence>
<evidence type="ECO:0000259" key="3">
    <source>
        <dbReference type="Pfam" id="PF14432"/>
    </source>
</evidence>
<feature type="repeat" description="PPR" evidence="2">
    <location>
        <begin position="202"/>
        <end position="236"/>
    </location>
</feature>
<protein>
    <submittedName>
        <fullName evidence="4">Pentatricopeptide repeat-containing protein</fullName>
        <ecNumber evidence="4">3.6.1.-</ecNumber>
    </submittedName>
</protein>
<dbReference type="InterPro" id="IPR046848">
    <property type="entry name" value="E_motif"/>
</dbReference>
<dbReference type="InterPro" id="IPR002885">
    <property type="entry name" value="PPR_rpt"/>
</dbReference>
<feature type="repeat" description="PPR" evidence="2">
    <location>
        <begin position="70"/>
        <end position="104"/>
    </location>
</feature>
<dbReference type="PANTHER" id="PTHR47926:SF411">
    <property type="entry name" value="PENTATRICOPEPTIDE REPEAT-CONTAINING PROTEIN"/>
    <property type="match status" value="1"/>
</dbReference>
<keyword evidence="4" id="KW-0378">Hydrolase</keyword>
<dbReference type="PANTHER" id="PTHR47926">
    <property type="entry name" value="PENTATRICOPEPTIDE REPEAT-CONTAINING PROTEIN"/>
    <property type="match status" value="1"/>
</dbReference>
<evidence type="ECO:0000313" key="4">
    <source>
        <dbReference type="EMBL" id="PKA45694.1"/>
    </source>
</evidence>